<dbReference type="EMBL" id="OX451736">
    <property type="protein sequence ID" value="CAI8588033.1"/>
    <property type="molecule type" value="Genomic_DNA"/>
</dbReference>
<feature type="signal peptide" evidence="3">
    <location>
        <begin position="1"/>
        <end position="25"/>
    </location>
</feature>
<keyword evidence="6" id="KW-1185">Reference proteome</keyword>
<comment type="similarity">
    <text evidence="1">Belongs to the fasciclin-like AGP family.</text>
</comment>
<feature type="domain" description="FAS1" evidence="4">
    <location>
        <begin position="186"/>
        <end position="328"/>
    </location>
</feature>
<gene>
    <name evidence="5" type="ORF">VFH_I328480</name>
</gene>
<evidence type="ECO:0000256" key="1">
    <source>
        <dbReference type="ARBA" id="ARBA00007843"/>
    </source>
</evidence>
<feature type="compositionally biased region" description="Basic residues" evidence="2">
    <location>
        <begin position="349"/>
        <end position="361"/>
    </location>
</feature>
<name>A0AAV0YTC8_VICFA</name>
<feature type="region of interest" description="Disordered" evidence="2">
    <location>
        <begin position="340"/>
        <end position="363"/>
    </location>
</feature>
<dbReference type="Proteomes" id="UP001157006">
    <property type="component" value="Chromosome 1L"/>
</dbReference>
<dbReference type="InterPro" id="IPR052806">
    <property type="entry name" value="Fasciclin-like_AGP"/>
</dbReference>
<evidence type="ECO:0000313" key="6">
    <source>
        <dbReference type="Proteomes" id="UP001157006"/>
    </source>
</evidence>
<feature type="domain" description="FAS1" evidence="4">
    <location>
        <begin position="15"/>
        <end position="154"/>
    </location>
</feature>
<dbReference type="PANTHER" id="PTHR33985:SF17">
    <property type="entry name" value="FASCICLIN-LIKE ARABINOGALACTAN PROTEIN 20"/>
    <property type="match status" value="1"/>
</dbReference>
<dbReference type="InterPro" id="IPR000782">
    <property type="entry name" value="FAS1_domain"/>
</dbReference>
<evidence type="ECO:0000256" key="3">
    <source>
        <dbReference type="SAM" id="SignalP"/>
    </source>
</evidence>
<protein>
    <recommendedName>
        <fullName evidence="4">FAS1 domain-containing protein</fullName>
    </recommendedName>
</protein>
<feature type="chain" id="PRO_5043965017" description="FAS1 domain-containing protein" evidence="3">
    <location>
        <begin position="26"/>
        <end position="376"/>
    </location>
</feature>
<dbReference type="PROSITE" id="PS50213">
    <property type="entry name" value="FAS1"/>
    <property type="match status" value="2"/>
</dbReference>
<evidence type="ECO:0000313" key="5">
    <source>
        <dbReference type="EMBL" id="CAI8588033.1"/>
    </source>
</evidence>
<dbReference type="SMART" id="SM00554">
    <property type="entry name" value="FAS1"/>
    <property type="match status" value="2"/>
</dbReference>
<evidence type="ECO:0000259" key="4">
    <source>
        <dbReference type="PROSITE" id="PS50213"/>
    </source>
</evidence>
<keyword evidence="3" id="KW-0732">Signal</keyword>
<sequence length="376" mass="41822">MASTTTTTFTITLLTFSLLISHSSSYPSSTILDAAEILTTSGFEAMALNLELASHTLLARRQSHSLTVFAPTNFAFNQIPQLPLSLLRYHLLPHAFSLHSLRSLPYGANIATLLPGHFLTVTTSNRRLSINNVTVNPRPLLSDGSLVIFQTETFFDPYFQLPRPSSSACFPARKSAGKNRDDFGFGSKRLISDSSTFSFTEASSALRSRGSSIMASFLDMQFIGLKERPDQITLFAPMDEAMASHIGNVTEYSDILRRHLVPCKIMWSHLVTLEEGTLIGTYQRGFILNVTKSLASSDLFLLNNGVPVIFPDLYNSDWLVVHGIGDILLDTTITEESVQHAESSSSKFDHHHHKNHHHHHDRAYNPAEHSHFSAFH</sequence>
<dbReference type="InterPro" id="IPR036378">
    <property type="entry name" value="FAS1_dom_sf"/>
</dbReference>
<evidence type="ECO:0000256" key="2">
    <source>
        <dbReference type="SAM" id="MobiDB-lite"/>
    </source>
</evidence>
<dbReference type="AlphaFoldDB" id="A0AAV0YTC8"/>
<proteinExistence type="inferred from homology"/>
<accession>A0AAV0YTC8</accession>
<dbReference type="SUPFAM" id="SSF82153">
    <property type="entry name" value="FAS1 domain"/>
    <property type="match status" value="2"/>
</dbReference>
<organism evidence="5 6">
    <name type="scientific">Vicia faba</name>
    <name type="common">Broad bean</name>
    <name type="synonym">Faba vulgaris</name>
    <dbReference type="NCBI Taxonomy" id="3906"/>
    <lineage>
        <taxon>Eukaryota</taxon>
        <taxon>Viridiplantae</taxon>
        <taxon>Streptophyta</taxon>
        <taxon>Embryophyta</taxon>
        <taxon>Tracheophyta</taxon>
        <taxon>Spermatophyta</taxon>
        <taxon>Magnoliopsida</taxon>
        <taxon>eudicotyledons</taxon>
        <taxon>Gunneridae</taxon>
        <taxon>Pentapetalae</taxon>
        <taxon>rosids</taxon>
        <taxon>fabids</taxon>
        <taxon>Fabales</taxon>
        <taxon>Fabaceae</taxon>
        <taxon>Papilionoideae</taxon>
        <taxon>50 kb inversion clade</taxon>
        <taxon>NPAAA clade</taxon>
        <taxon>Hologalegina</taxon>
        <taxon>IRL clade</taxon>
        <taxon>Fabeae</taxon>
        <taxon>Vicia</taxon>
    </lineage>
</organism>
<dbReference type="Pfam" id="PF02469">
    <property type="entry name" value="Fasciclin"/>
    <property type="match status" value="2"/>
</dbReference>
<dbReference type="PANTHER" id="PTHR33985">
    <property type="entry name" value="OS02G0491300 PROTEIN-RELATED"/>
    <property type="match status" value="1"/>
</dbReference>
<reference evidence="5 6" key="1">
    <citation type="submission" date="2023-01" db="EMBL/GenBank/DDBJ databases">
        <authorList>
            <person name="Kreplak J."/>
        </authorList>
    </citation>
    <scope>NUCLEOTIDE SEQUENCE [LARGE SCALE GENOMIC DNA]</scope>
</reference>
<dbReference type="Gene3D" id="2.30.180.10">
    <property type="entry name" value="FAS1 domain"/>
    <property type="match status" value="2"/>
</dbReference>